<keyword evidence="4" id="KW-1185">Reference proteome</keyword>
<reference evidence="4" key="1">
    <citation type="submission" date="2015-03" db="EMBL/GenBank/DDBJ databases">
        <authorList>
            <person name="Urmite Genomes"/>
        </authorList>
    </citation>
    <scope>NUCLEOTIDE SEQUENCE [LARGE SCALE GENOMIC DNA]</scope>
    <source>
        <strain evidence="4">Arc-Hr</strain>
    </source>
</reference>
<dbReference type="Pfam" id="PF26413">
    <property type="entry name" value="DUF8108"/>
    <property type="match status" value="1"/>
</dbReference>
<keyword evidence="1" id="KW-0472">Membrane</keyword>
<evidence type="ECO:0000313" key="3">
    <source>
        <dbReference type="EMBL" id="CQR49319.1"/>
    </source>
</evidence>
<accession>A0A0D6JN87</accession>
<organism evidence="3 4">
    <name type="scientific">Haloferax massiliensis</name>
    <dbReference type="NCBI Taxonomy" id="1476858"/>
    <lineage>
        <taxon>Archaea</taxon>
        <taxon>Methanobacteriati</taxon>
        <taxon>Methanobacteriota</taxon>
        <taxon>Stenosarchaea group</taxon>
        <taxon>Halobacteria</taxon>
        <taxon>Halobacteriales</taxon>
        <taxon>Haloferacaceae</taxon>
        <taxon>Haloferax</taxon>
    </lineage>
</organism>
<feature type="transmembrane region" description="Helical" evidence="1">
    <location>
        <begin position="31"/>
        <end position="51"/>
    </location>
</feature>
<dbReference type="AlphaFoldDB" id="A0A0D6JN87"/>
<sequence length="114" mass="12058">MRLLRELAAAVVLLVIVGVLARSGVGRFVLPVVGLAVAAALVALLSKRPAYSRTAVGPRTRIIESAVESADAACVECGSPATTRRRYVREWVVLGVPVVLLDDGENPVCDAHRD</sequence>
<keyword evidence="1" id="KW-0812">Transmembrane</keyword>
<dbReference type="Proteomes" id="UP000198902">
    <property type="component" value="Unassembled WGS sequence"/>
</dbReference>
<dbReference type="OrthoDB" id="293468at2157"/>
<evidence type="ECO:0000256" key="1">
    <source>
        <dbReference type="SAM" id="Phobius"/>
    </source>
</evidence>
<gene>
    <name evidence="3" type="ORF">BN996_00779</name>
</gene>
<feature type="domain" description="DUF8108" evidence="2">
    <location>
        <begin position="49"/>
        <end position="112"/>
    </location>
</feature>
<evidence type="ECO:0000259" key="2">
    <source>
        <dbReference type="Pfam" id="PF26413"/>
    </source>
</evidence>
<dbReference type="RefSeq" id="WP_089777227.1">
    <property type="nucleotide sequence ID" value="NZ_CABLRR010000001.1"/>
</dbReference>
<dbReference type="InterPro" id="IPR058421">
    <property type="entry name" value="DUF8108_C"/>
</dbReference>
<evidence type="ECO:0000313" key="4">
    <source>
        <dbReference type="Proteomes" id="UP000198902"/>
    </source>
</evidence>
<protein>
    <recommendedName>
        <fullName evidence="2">DUF8108 domain-containing protein</fullName>
    </recommendedName>
</protein>
<name>A0A0D6JN87_9EURY</name>
<proteinExistence type="predicted"/>
<dbReference type="EMBL" id="CSTE01000001">
    <property type="protein sequence ID" value="CQR49319.1"/>
    <property type="molecule type" value="Genomic_DNA"/>
</dbReference>
<keyword evidence="1" id="KW-1133">Transmembrane helix</keyword>